<accession>A0A2N3PLH8</accession>
<dbReference type="STRING" id="556267.HWAG_00613"/>
<dbReference type="OrthoDB" id="9808348at2"/>
<dbReference type="InterPro" id="IPR001816">
    <property type="entry name" value="Transl_elong_EFTs/EF1B"/>
</dbReference>
<sequence>MAEISAQLVKQLRDMTDAGMMDCKKALVEVGGDLEKAVEYLREKGLSKAAKKADRVAAEGAISIQVSSDFKKASMAEINSETDFVAKNDGFKELSAKTIAMVQDSNISTAEELHSLELDGAKFEEYLKTQIAKIGENIVVRRIAKIEAQGSGIVNAYVHSNGRVGVIIALKCQNEANAAKLADLTKSLCMHAAAMKPQVISYHSFDKGFVEAEKTAIIAELEKENEELKRLGKPLHKIPQYISQLELTDEILAKQEEALKAELKAQGKPEAIWDKILPGQIERFKADSTILDQRLTLLGQFFVMDDKKTIAQVLAEKSKELNDSIEVVEYVRFELGEGIEKQACSFADEVAAQLG</sequence>
<dbReference type="SUPFAM" id="SSF46934">
    <property type="entry name" value="UBA-like"/>
    <property type="match status" value="1"/>
</dbReference>
<comment type="similarity">
    <text evidence="1 5 6">Belongs to the EF-Ts family.</text>
</comment>
<proteinExistence type="inferred from homology"/>
<dbReference type="Proteomes" id="UP000233350">
    <property type="component" value="Unassembled WGS sequence"/>
</dbReference>
<dbReference type="Gene3D" id="3.30.479.20">
    <property type="entry name" value="Elongation factor Ts, dimerisation domain"/>
    <property type="match status" value="2"/>
</dbReference>
<evidence type="ECO:0000259" key="8">
    <source>
        <dbReference type="Pfam" id="PF00889"/>
    </source>
</evidence>
<keyword evidence="5" id="KW-0963">Cytoplasm</keyword>
<dbReference type="AlphaFoldDB" id="A0A2N3PLH8"/>
<dbReference type="PANTHER" id="PTHR11741:SF0">
    <property type="entry name" value="ELONGATION FACTOR TS, MITOCHONDRIAL"/>
    <property type="match status" value="1"/>
</dbReference>
<evidence type="ECO:0000256" key="3">
    <source>
        <dbReference type="ARBA" id="ARBA00022768"/>
    </source>
</evidence>
<dbReference type="PROSITE" id="PS01127">
    <property type="entry name" value="EF_TS_2"/>
    <property type="match status" value="1"/>
</dbReference>
<dbReference type="Gene3D" id="1.10.286.20">
    <property type="match status" value="1"/>
</dbReference>
<organism evidence="9 10">
    <name type="scientific">Helicobacter winghamensis</name>
    <dbReference type="NCBI Taxonomy" id="157268"/>
    <lineage>
        <taxon>Bacteria</taxon>
        <taxon>Pseudomonadati</taxon>
        <taxon>Campylobacterota</taxon>
        <taxon>Epsilonproteobacteria</taxon>
        <taxon>Campylobacterales</taxon>
        <taxon>Helicobacteraceae</taxon>
        <taxon>Helicobacter</taxon>
    </lineage>
</organism>
<evidence type="ECO:0000256" key="6">
    <source>
        <dbReference type="RuleBase" id="RU000642"/>
    </source>
</evidence>
<gene>
    <name evidence="5" type="primary">tsf</name>
    <name evidence="9" type="ORF">BCM31_07905</name>
</gene>
<keyword evidence="4 5" id="KW-0648">Protein biosynthesis</keyword>
<dbReference type="FunFam" id="1.10.8.10:FF:000001">
    <property type="entry name" value="Elongation factor Ts"/>
    <property type="match status" value="1"/>
</dbReference>
<reference evidence="9 10" key="1">
    <citation type="submission" date="2016-07" db="EMBL/GenBank/DDBJ databases">
        <title>Detection of Helicobacter winghamensis from caecal content of red fox (Vulpes vulpes).</title>
        <authorList>
            <person name="Zanoni R.G."/>
            <person name="Florio D."/>
            <person name="Caffara M."/>
            <person name="Renzi M."/>
            <person name="Parisi A."/>
            <person name="Pasquali F."/>
            <person name="Manfreda G."/>
        </authorList>
    </citation>
    <scope>NUCLEOTIDE SEQUENCE [LARGE SCALE GENOMIC DNA]</scope>
    <source>
        <strain evidence="9 10">295_13</strain>
    </source>
</reference>
<dbReference type="GeneID" id="97289050"/>
<feature type="domain" description="Translation elongation factor EFTs/EF1B dimerisation" evidence="8">
    <location>
        <begin position="73"/>
        <end position="225"/>
    </location>
</feature>
<evidence type="ECO:0000256" key="2">
    <source>
        <dbReference type="ARBA" id="ARBA00016956"/>
    </source>
</evidence>
<dbReference type="SUPFAM" id="SSF54713">
    <property type="entry name" value="Elongation factor Ts (EF-Ts), dimerisation domain"/>
    <property type="match status" value="3"/>
</dbReference>
<evidence type="ECO:0000313" key="10">
    <source>
        <dbReference type="Proteomes" id="UP000233350"/>
    </source>
</evidence>
<protein>
    <recommendedName>
        <fullName evidence="2 5">Elongation factor Ts</fullName>
        <shortName evidence="5">EF-Ts</shortName>
    </recommendedName>
</protein>
<name>A0A2N3PLH8_9HELI</name>
<dbReference type="NCBIfam" id="TIGR00116">
    <property type="entry name" value="tsf"/>
    <property type="match status" value="2"/>
</dbReference>
<dbReference type="CDD" id="cd14275">
    <property type="entry name" value="UBA_EF-Ts"/>
    <property type="match status" value="1"/>
</dbReference>
<dbReference type="InterPro" id="IPR014039">
    <property type="entry name" value="Transl_elong_EFTs/EF1B_dimer"/>
</dbReference>
<dbReference type="EMBL" id="MBPK01000002">
    <property type="protein sequence ID" value="PKT82643.1"/>
    <property type="molecule type" value="Genomic_DNA"/>
</dbReference>
<evidence type="ECO:0000256" key="5">
    <source>
        <dbReference type="HAMAP-Rule" id="MF_00050"/>
    </source>
</evidence>
<comment type="caution">
    <text evidence="9">The sequence shown here is derived from an EMBL/GenBank/DDBJ whole genome shotgun (WGS) entry which is preliminary data.</text>
</comment>
<dbReference type="Pfam" id="PF00889">
    <property type="entry name" value="EF_TS"/>
    <property type="match status" value="2"/>
</dbReference>
<dbReference type="PANTHER" id="PTHR11741">
    <property type="entry name" value="ELONGATION FACTOR TS"/>
    <property type="match status" value="1"/>
</dbReference>
<dbReference type="InterPro" id="IPR009060">
    <property type="entry name" value="UBA-like_sf"/>
</dbReference>
<dbReference type="RefSeq" id="WP_006802306.1">
    <property type="nucleotide sequence ID" value="NZ_CABKOI010000021.1"/>
</dbReference>
<feature type="region of interest" description="Involved in Mg(2+) ion dislocation from EF-Tu" evidence="5">
    <location>
        <begin position="82"/>
        <end position="85"/>
    </location>
</feature>
<dbReference type="GO" id="GO:0005737">
    <property type="term" value="C:cytoplasm"/>
    <property type="evidence" value="ECO:0007669"/>
    <property type="project" value="UniProtKB-SubCell"/>
</dbReference>
<dbReference type="HAMAP" id="MF_00050">
    <property type="entry name" value="EF_Ts"/>
    <property type="match status" value="1"/>
</dbReference>
<keyword evidence="3 5" id="KW-0251">Elongation factor</keyword>
<dbReference type="PROSITE" id="PS01126">
    <property type="entry name" value="EF_TS_1"/>
    <property type="match status" value="1"/>
</dbReference>
<evidence type="ECO:0000313" key="9">
    <source>
        <dbReference type="EMBL" id="PKT82643.1"/>
    </source>
</evidence>
<dbReference type="InterPro" id="IPR036402">
    <property type="entry name" value="EF-Ts_dimer_sf"/>
</dbReference>
<comment type="subcellular location">
    <subcellularLocation>
        <location evidence="5 7">Cytoplasm</location>
    </subcellularLocation>
</comment>
<evidence type="ECO:0000256" key="7">
    <source>
        <dbReference type="RuleBase" id="RU000643"/>
    </source>
</evidence>
<dbReference type="Gene3D" id="1.10.8.10">
    <property type="entry name" value="DNA helicase RuvA subunit, C-terminal domain"/>
    <property type="match status" value="1"/>
</dbReference>
<dbReference type="InterPro" id="IPR018101">
    <property type="entry name" value="Transl_elong_Ts_CS"/>
</dbReference>
<evidence type="ECO:0000256" key="1">
    <source>
        <dbReference type="ARBA" id="ARBA00005532"/>
    </source>
</evidence>
<evidence type="ECO:0000256" key="4">
    <source>
        <dbReference type="ARBA" id="ARBA00022917"/>
    </source>
</evidence>
<keyword evidence="10" id="KW-1185">Reference proteome</keyword>
<comment type="function">
    <text evidence="5 6">Associates with the EF-Tu.GDP complex and induces the exchange of GDP to GTP. It remains bound to the aminoacyl-tRNA.EF-Tu.GTP complex up to the GTP hydrolysis stage on the ribosome.</text>
</comment>
<dbReference type="GO" id="GO:0003746">
    <property type="term" value="F:translation elongation factor activity"/>
    <property type="evidence" value="ECO:0007669"/>
    <property type="project" value="UniProtKB-UniRule"/>
</dbReference>
<feature type="domain" description="Translation elongation factor EFTs/EF1B dimerisation" evidence="8">
    <location>
        <begin position="239"/>
        <end position="337"/>
    </location>
</feature>